<evidence type="ECO:0000313" key="2">
    <source>
        <dbReference type="EMBL" id="MCI39384.1"/>
    </source>
</evidence>
<feature type="domain" description="KIB1-4 beta-propeller" evidence="1">
    <location>
        <begin position="3"/>
        <end position="40"/>
    </location>
</feature>
<feature type="non-terminal residue" evidence="2">
    <location>
        <position position="80"/>
    </location>
</feature>
<keyword evidence="3" id="KW-1185">Reference proteome</keyword>
<dbReference type="InterPro" id="IPR005174">
    <property type="entry name" value="KIB1-4_b-propeller"/>
</dbReference>
<dbReference type="PANTHER" id="PTHR47123:SF15">
    <property type="entry name" value="F-BOX PROTEIN SKIP23"/>
    <property type="match status" value="1"/>
</dbReference>
<evidence type="ECO:0000313" key="3">
    <source>
        <dbReference type="Proteomes" id="UP000265520"/>
    </source>
</evidence>
<dbReference type="AlphaFoldDB" id="A0A392RTJ1"/>
<evidence type="ECO:0000259" key="1">
    <source>
        <dbReference type="Pfam" id="PF03478"/>
    </source>
</evidence>
<comment type="caution">
    <text evidence="2">The sequence shown here is derived from an EMBL/GenBank/DDBJ whole genome shotgun (WGS) entry which is preliminary data.</text>
</comment>
<dbReference type="EMBL" id="LXQA010266864">
    <property type="protein sequence ID" value="MCI39384.1"/>
    <property type="molecule type" value="Genomic_DNA"/>
</dbReference>
<dbReference type="Pfam" id="PF03478">
    <property type="entry name" value="Beta-prop_KIB1-4"/>
    <property type="match status" value="1"/>
</dbReference>
<reference evidence="2 3" key="1">
    <citation type="journal article" date="2018" name="Front. Plant Sci.">
        <title>Red Clover (Trifolium pratense) and Zigzag Clover (T. medium) - A Picture of Genomic Similarities and Differences.</title>
        <authorList>
            <person name="Dluhosova J."/>
            <person name="Istvanek J."/>
            <person name="Nedelnik J."/>
            <person name="Repkova J."/>
        </authorList>
    </citation>
    <scope>NUCLEOTIDE SEQUENCE [LARGE SCALE GENOMIC DNA]</scope>
    <source>
        <strain evidence="3">cv. 10/8</strain>
        <tissue evidence="2">Leaf</tissue>
    </source>
</reference>
<accession>A0A392RTJ1</accession>
<sequence>MLSNLGDRVLFLGHQCSFYASASDLGFANGNCVIIMDEYATINCGMIDLNLDESRVLPLSDYPDYFNLLEASGVDCEKLH</sequence>
<organism evidence="2 3">
    <name type="scientific">Trifolium medium</name>
    <dbReference type="NCBI Taxonomy" id="97028"/>
    <lineage>
        <taxon>Eukaryota</taxon>
        <taxon>Viridiplantae</taxon>
        <taxon>Streptophyta</taxon>
        <taxon>Embryophyta</taxon>
        <taxon>Tracheophyta</taxon>
        <taxon>Spermatophyta</taxon>
        <taxon>Magnoliopsida</taxon>
        <taxon>eudicotyledons</taxon>
        <taxon>Gunneridae</taxon>
        <taxon>Pentapetalae</taxon>
        <taxon>rosids</taxon>
        <taxon>fabids</taxon>
        <taxon>Fabales</taxon>
        <taxon>Fabaceae</taxon>
        <taxon>Papilionoideae</taxon>
        <taxon>50 kb inversion clade</taxon>
        <taxon>NPAAA clade</taxon>
        <taxon>Hologalegina</taxon>
        <taxon>IRL clade</taxon>
        <taxon>Trifolieae</taxon>
        <taxon>Trifolium</taxon>
    </lineage>
</organism>
<dbReference type="InterPro" id="IPR051304">
    <property type="entry name" value="SCF_F-box_domain"/>
</dbReference>
<protein>
    <submittedName>
        <fullName evidence="2">F-box protein</fullName>
    </submittedName>
</protein>
<proteinExistence type="predicted"/>
<name>A0A392RTJ1_9FABA</name>
<dbReference type="PANTHER" id="PTHR47123">
    <property type="entry name" value="F-BOX PROTEIN SKIP23"/>
    <property type="match status" value="1"/>
</dbReference>
<dbReference type="Proteomes" id="UP000265520">
    <property type="component" value="Unassembled WGS sequence"/>
</dbReference>